<evidence type="ECO:0000256" key="1">
    <source>
        <dbReference type="SAM" id="MobiDB-lite"/>
    </source>
</evidence>
<comment type="caution">
    <text evidence="2">The sequence shown here is derived from an EMBL/GenBank/DDBJ whole genome shotgun (WGS) entry which is preliminary data.</text>
</comment>
<feature type="non-terminal residue" evidence="2">
    <location>
        <position position="1"/>
    </location>
</feature>
<evidence type="ECO:0000313" key="3">
    <source>
        <dbReference type="Proteomes" id="UP000257109"/>
    </source>
</evidence>
<dbReference type="AlphaFoldDB" id="A0A371HCF7"/>
<dbReference type="EMBL" id="QJKJ01002990">
    <property type="protein sequence ID" value="RDY00460.1"/>
    <property type="molecule type" value="Genomic_DNA"/>
</dbReference>
<protein>
    <submittedName>
        <fullName evidence="2">Uncharacterized protein</fullName>
    </submittedName>
</protein>
<keyword evidence="3" id="KW-1185">Reference proteome</keyword>
<reference evidence="2" key="1">
    <citation type="submission" date="2018-05" db="EMBL/GenBank/DDBJ databases">
        <title>Draft genome of Mucuna pruriens seed.</title>
        <authorList>
            <person name="Nnadi N.E."/>
            <person name="Vos R."/>
            <person name="Hasami M.H."/>
            <person name="Devisetty U.K."/>
            <person name="Aguiy J.C."/>
        </authorList>
    </citation>
    <scope>NUCLEOTIDE SEQUENCE [LARGE SCALE GENOMIC DNA]</scope>
    <source>
        <strain evidence="2">JCA_2017</strain>
    </source>
</reference>
<evidence type="ECO:0000313" key="2">
    <source>
        <dbReference type="EMBL" id="RDY00460.1"/>
    </source>
</evidence>
<sequence length="280" mass="31984">MELSQLRPDASRLDEANSKSAQIKTGHPGQTKLILHTDSCRVDSTGPTSCLGPIRMLTSYRMLILVEMLTQDPHANSRTECQPQSRCRLPSVWIHLGIRRPIPLRQIHALPGHLRWNTTATTGSRLGKLRPSFPPESTAWAGWNLPKQLYRTDDSRTFIPPPTYDAPNHPLINPTPIVILHPHKSEDPHSIKMLQLFEERLKDIEGVDYFDFNVTNLCLIPNVVIHPNFKLPEFDKYKENTCPKNHLTVYCRKMASQVHDDRLLIHFFKRTLWGPLSGGT</sequence>
<feature type="region of interest" description="Disordered" evidence="1">
    <location>
        <begin position="1"/>
        <end position="28"/>
    </location>
</feature>
<organism evidence="2 3">
    <name type="scientific">Mucuna pruriens</name>
    <name type="common">Velvet bean</name>
    <name type="synonym">Dolichos pruriens</name>
    <dbReference type="NCBI Taxonomy" id="157652"/>
    <lineage>
        <taxon>Eukaryota</taxon>
        <taxon>Viridiplantae</taxon>
        <taxon>Streptophyta</taxon>
        <taxon>Embryophyta</taxon>
        <taxon>Tracheophyta</taxon>
        <taxon>Spermatophyta</taxon>
        <taxon>Magnoliopsida</taxon>
        <taxon>eudicotyledons</taxon>
        <taxon>Gunneridae</taxon>
        <taxon>Pentapetalae</taxon>
        <taxon>rosids</taxon>
        <taxon>fabids</taxon>
        <taxon>Fabales</taxon>
        <taxon>Fabaceae</taxon>
        <taxon>Papilionoideae</taxon>
        <taxon>50 kb inversion clade</taxon>
        <taxon>NPAAA clade</taxon>
        <taxon>indigoferoid/millettioid clade</taxon>
        <taxon>Phaseoleae</taxon>
        <taxon>Mucuna</taxon>
    </lineage>
</organism>
<dbReference type="Proteomes" id="UP000257109">
    <property type="component" value="Unassembled WGS sequence"/>
</dbReference>
<proteinExistence type="predicted"/>
<accession>A0A371HCF7</accession>
<name>A0A371HCF7_MUCPR</name>
<dbReference type="OrthoDB" id="1433060at2759"/>
<gene>
    <name evidence="2" type="ORF">CR513_16359</name>
</gene>